<dbReference type="AlphaFoldDB" id="A0AAU2VGE2"/>
<gene>
    <name evidence="2" type="ORF">OG549_26280</name>
</gene>
<dbReference type="EMBL" id="CP108318">
    <property type="protein sequence ID" value="WTW66581.1"/>
    <property type="molecule type" value="Genomic_DNA"/>
</dbReference>
<proteinExistence type="predicted"/>
<evidence type="ECO:0008006" key="3">
    <source>
        <dbReference type="Google" id="ProtNLM"/>
    </source>
</evidence>
<evidence type="ECO:0000313" key="2">
    <source>
        <dbReference type="EMBL" id="WTW66581.1"/>
    </source>
</evidence>
<feature type="region of interest" description="Disordered" evidence="1">
    <location>
        <begin position="1"/>
        <end position="50"/>
    </location>
</feature>
<evidence type="ECO:0000256" key="1">
    <source>
        <dbReference type="SAM" id="MobiDB-lite"/>
    </source>
</evidence>
<feature type="compositionally biased region" description="Pro residues" evidence="1">
    <location>
        <begin position="26"/>
        <end position="37"/>
    </location>
</feature>
<feature type="compositionally biased region" description="Low complexity" evidence="1">
    <location>
        <begin position="38"/>
        <end position="48"/>
    </location>
</feature>
<name>A0AAU2VGE2_9ACTN</name>
<reference evidence="2" key="1">
    <citation type="submission" date="2022-10" db="EMBL/GenBank/DDBJ databases">
        <title>The complete genomes of actinobacterial strains from the NBC collection.</title>
        <authorList>
            <person name="Joergensen T.S."/>
            <person name="Alvarez Arevalo M."/>
            <person name="Sterndorff E.B."/>
            <person name="Faurdal D."/>
            <person name="Vuksanovic O."/>
            <person name="Mourched A.-S."/>
            <person name="Charusanti P."/>
            <person name="Shaw S."/>
            <person name="Blin K."/>
            <person name="Weber T."/>
        </authorList>
    </citation>
    <scope>NUCLEOTIDE SEQUENCE</scope>
    <source>
        <strain evidence="2">NBC_00003</strain>
    </source>
</reference>
<organism evidence="2">
    <name type="scientific">Streptomyces sp. NBC_00003</name>
    <dbReference type="NCBI Taxonomy" id="2903608"/>
    <lineage>
        <taxon>Bacteria</taxon>
        <taxon>Bacillati</taxon>
        <taxon>Actinomycetota</taxon>
        <taxon>Actinomycetes</taxon>
        <taxon>Kitasatosporales</taxon>
        <taxon>Streptomycetaceae</taxon>
        <taxon>Streptomyces</taxon>
    </lineage>
</organism>
<accession>A0AAU2VGE2</accession>
<sequence length="213" mass="21033">MASGCRDAAGGGSATEGKLSTGSGSAPPPSSAPPSSLPSPSSSSPAATFLGTGGCASREGAVGDTKDFHEVPCTSERAVAKVLVRRSGPVAKGAAVDCPLYTDFVLYVSESVPSAAASGDGSVSRGYACMRNLEAPHPGDPGMGGGPYTVVGDCVYAAGADQVKETACDGSGVRAPQYRVVSAVAGRAECPSSTRLYVQLTGGQGVVGCARRL</sequence>
<protein>
    <recommendedName>
        <fullName evidence="3">Lipoprotein</fullName>
    </recommendedName>
</protein>